<comment type="caution">
    <text evidence="1">The sequence shown here is derived from an EMBL/GenBank/DDBJ whole genome shotgun (WGS) entry which is preliminary data.</text>
</comment>
<name>A0AAV4BQT9_9GAST</name>
<dbReference type="AlphaFoldDB" id="A0AAV4BQT9"/>
<protein>
    <submittedName>
        <fullName evidence="1">Uncharacterized protein</fullName>
    </submittedName>
</protein>
<accession>A0AAV4BQT9</accession>
<reference evidence="1 2" key="1">
    <citation type="journal article" date="2021" name="Elife">
        <title>Chloroplast acquisition without the gene transfer in kleptoplastic sea slugs, Plakobranchus ocellatus.</title>
        <authorList>
            <person name="Maeda T."/>
            <person name="Takahashi S."/>
            <person name="Yoshida T."/>
            <person name="Shimamura S."/>
            <person name="Takaki Y."/>
            <person name="Nagai Y."/>
            <person name="Toyoda A."/>
            <person name="Suzuki Y."/>
            <person name="Arimoto A."/>
            <person name="Ishii H."/>
            <person name="Satoh N."/>
            <person name="Nishiyama T."/>
            <person name="Hasebe M."/>
            <person name="Maruyama T."/>
            <person name="Minagawa J."/>
            <person name="Obokata J."/>
            <person name="Shigenobu S."/>
        </authorList>
    </citation>
    <scope>NUCLEOTIDE SEQUENCE [LARGE SCALE GENOMIC DNA]</scope>
</reference>
<evidence type="ECO:0000313" key="2">
    <source>
        <dbReference type="Proteomes" id="UP000735302"/>
    </source>
</evidence>
<keyword evidence="2" id="KW-1185">Reference proteome</keyword>
<proteinExistence type="predicted"/>
<gene>
    <name evidence="1" type="ORF">PoB_004783700</name>
</gene>
<dbReference type="EMBL" id="BLXT01005252">
    <property type="protein sequence ID" value="GFO21332.1"/>
    <property type="molecule type" value="Genomic_DNA"/>
</dbReference>
<evidence type="ECO:0000313" key="1">
    <source>
        <dbReference type="EMBL" id="GFO21332.1"/>
    </source>
</evidence>
<dbReference type="Proteomes" id="UP000735302">
    <property type="component" value="Unassembled WGS sequence"/>
</dbReference>
<sequence length="89" mass="10289">MRLVVSERKLMYGQIFQIRMSSVIFAPLLRNDQREVGNRVRLPRGVETGETRPVFPPWPISICRATPLSLDGNSVMCFRDQVCYHLILL</sequence>
<organism evidence="1 2">
    <name type="scientific">Plakobranchus ocellatus</name>
    <dbReference type="NCBI Taxonomy" id="259542"/>
    <lineage>
        <taxon>Eukaryota</taxon>
        <taxon>Metazoa</taxon>
        <taxon>Spiralia</taxon>
        <taxon>Lophotrochozoa</taxon>
        <taxon>Mollusca</taxon>
        <taxon>Gastropoda</taxon>
        <taxon>Heterobranchia</taxon>
        <taxon>Euthyneura</taxon>
        <taxon>Panpulmonata</taxon>
        <taxon>Sacoglossa</taxon>
        <taxon>Placobranchoidea</taxon>
        <taxon>Plakobranchidae</taxon>
        <taxon>Plakobranchus</taxon>
    </lineage>
</organism>